<feature type="domain" description="DYW" evidence="3">
    <location>
        <begin position="560"/>
        <end position="652"/>
    </location>
</feature>
<evidence type="ECO:0000259" key="3">
    <source>
        <dbReference type="Pfam" id="PF14432"/>
    </source>
</evidence>
<accession>A0A835IAI4</accession>
<dbReference type="Pfam" id="PF13041">
    <property type="entry name" value="PPR_2"/>
    <property type="match status" value="3"/>
</dbReference>
<dbReference type="NCBIfam" id="TIGR00756">
    <property type="entry name" value="PPR"/>
    <property type="match status" value="6"/>
</dbReference>
<dbReference type="InterPro" id="IPR046960">
    <property type="entry name" value="PPR_At4g14850-like_plant"/>
</dbReference>
<dbReference type="GO" id="GO:0003723">
    <property type="term" value="F:RNA binding"/>
    <property type="evidence" value="ECO:0007669"/>
    <property type="project" value="InterPro"/>
</dbReference>
<dbReference type="InterPro" id="IPR002885">
    <property type="entry name" value="PPR_rpt"/>
</dbReference>
<dbReference type="AlphaFoldDB" id="A0A835IAI4"/>
<dbReference type="Pfam" id="PF14432">
    <property type="entry name" value="DYW_deaminase"/>
    <property type="match status" value="1"/>
</dbReference>
<evidence type="ECO:0000313" key="4">
    <source>
        <dbReference type="EMBL" id="KAF9613294.1"/>
    </source>
</evidence>
<dbReference type="InterPro" id="IPR011990">
    <property type="entry name" value="TPR-like_helical_dom_sf"/>
</dbReference>
<feature type="repeat" description="PPR" evidence="2">
    <location>
        <begin position="83"/>
        <end position="117"/>
    </location>
</feature>
<evidence type="ECO:0000256" key="2">
    <source>
        <dbReference type="PROSITE-ProRule" id="PRU00708"/>
    </source>
</evidence>
<name>A0A835IAI4_9MAGN</name>
<dbReference type="GO" id="GO:0008270">
    <property type="term" value="F:zinc ion binding"/>
    <property type="evidence" value="ECO:0007669"/>
    <property type="project" value="InterPro"/>
</dbReference>
<gene>
    <name evidence="4" type="ORF">IFM89_006793</name>
</gene>
<dbReference type="InterPro" id="IPR032867">
    <property type="entry name" value="DYW_dom"/>
</dbReference>
<dbReference type="PANTHER" id="PTHR47926:SF537">
    <property type="entry name" value="PENTACOTRIPEPTIDE-REPEAT REGION OF PRORP DOMAIN-CONTAINING PROTEIN"/>
    <property type="match status" value="1"/>
</dbReference>
<proteinExistence type="predicted"/>
<dbReference type="Proteomes" id="UP000631114">
    <property type="component" value="Unassembled WGS sequence"/>
</dbReference>
<feature type="repeat" description="PPR" evidence="2">
    <location>
        <begin position="345"/>
        <end position="379"/>
    </location>
</feature>
<reference evidence="4 5" key="1">
    <citation type="submission" date="2020-10" db="EMBL/GenBank/DDBJ databases">
        <title>The Coptis chinensis genome and diversification of protoberbering-type alkaloids.</title>
        <authorList>
            <person name="Wang B."/>
            <person name="Shu S."/>
            <person name="Song C."/>
            <person name="Liu Y."/>
        </authorList>
    </citation>
    <scope>NUCLEOTIDE SEQUENCE [LARGE SCALE GENOMIC DNA]</scope>
    <source>
        <strain evidence="4">HL-2020</strain>
        <tissue evidence="4">Leaf</tissue>
    </source>
</reference>
<feature type="repeat" description="PPR" evidence="2">
    <location>
        <begin position="244"/>
        <end position="278"/>
    </location>
</feature>
<sequence>MAVALSFSSPLRPTTHDDISSALQSCTSLKQAKQIHVCILRNNPQDAEHLYAKLLLVSTSLPSMSATALDYALLVFEQLEEPNIFMWNTMIRGYAGSESPKRTISFYTGMRERGMVPNNYTFTFLIKACASSNSSGPAVHAQSIVFGIPDSDVHVYTSLLNMYALGNVEIARKVFDRMKYKTAATWNSMIVAYTSRGGIEAAKELFDEMPDKNEKSWNVMVCGYTKIGKFDVARSMFNDMPLKTLPTWNAMIVGYNQASRPAEALSIFHQMQLAGVKPDQITVVSILHSCALLGALELGEWVRLYVEKRKLDRNITVCNAIINMYAKCGSIDKAMAVFKGMRERSLVSWNTLISGMAIHGRGEEASDLFTEMEAKRLMPDDITFVGLLNACAHAGLAGRAWTYFRDMQNVYGLRPKIEHYGCMVDVLGRTNQLDEAVNLVDQMPIEPNAVILGSLLSACRVRNDSQLGQKVLEKLVLLEPLNSGYYVLLSNMYASAKRWKDVTRVRILMKSKGIGKTPGCSSIEVNNTIHEFVVGDKTHLQTQEIYNKLGEISRRLESIGYVPDTSVVLFDLDEEEKAENLSIHSEKLAVAFGLLNNSRKKPIRVVKNLRVCRDCHIAIKLISQVYDREIVLRDCNRFHHFKDGQCSCKEFW</sequence>
<keyword evidence="5" id="KW-1185">Reference proteome</keyword>
<dbReference type="OrthoDB" id="1844609at2759"/>
<dbReference type="InterPro" id="IPR046849">
    <property type="entry name" value="E2_motif"/>
</dbReference>
<protein>
    <recommendedName>
        <fullName evidence="3">DYW domain-containing protein</fullName>
    </recommendedName>
</protein>
<feature type="repeat" description="PPR" evidence="2">
    <location>
        <begin position="182"/>
        <end position="216"/>
    </location>
</feature>
<keyword evidence="1" id="KW-0677">Repeat</keyword>
<dbReference type="InterPro" id="IPR046848">
    <property type="entry name" value="E_motif"/>
</dbReference>
<dbReference type="PANTHER" id="PTHR47926">
    <property type="entry name" value="PENTATRICOPEPTIDE REPEAT-CONTAINING PROTEIN"/>
    <property type="match status" value="1"/>
</dbReference>
<dbReference type="GO" id="GO:0009451">
    <property type="term" value="P:RNA modification"/>
    <property type="evidence" value="ECO:0007669"/>
    <property type="project" value="InterPro"/>
</dbReference>
<feature type="repeat" description="PPR" evidence="2">
    <location>
        <begin position="314"/>
        <end position="344"/>
    </location>
</feature>
<dbReference type="PROSITE" id="PS51375">
    <property type="entry name" value="PPR"/>
    <property type="match status" value="5"/>
</dbReference>
<dbReference type="FunFam" id="1.25.40.10:FF:000366">
    <property type="entry name" value="Pentatricopeptide (PPR) repeat-containing protein"/>
    <property type="match status" value="1"/>
</dbReference>
<comment type="caution">
    <text evidence="4">The sequence shown here is derived from an EMBL/GenBank/DDBJ whole genome shotgun (WGS) entry which is preliminary data.</text>
</comment>
<dbReference type="Pfam" id="PF20431">
    <property type="entry name" value="E_motif"/>
    <property type="match status" value="1"/>
</dbReference>
<organism evidence="4 5">
    <name type="scientific">Coptis chinensis</name>
    <dbReference type="NCBI Taxonomy" id="261450"/>
    <lineage>
        <taxon>Eukaryota</taxon>
        <taxon>Viridiplantae</taxon>
        <taxon>Streptophyta</taxon>
        <taxon>Embryophyta</taxon>
        <taxon>Tracheophyta</taxon>
        <taxon>Spermatophyta</taxon>
        <taxon>Magnoliopsida</taxon>
        <taxon>Ranunculales</taxon>
        <taxon>Ranunculaceae</taxon>
        <taxon>Coptidoideae</taxon>
        <taxon>Coptis</taxon>
    </lineage>
</organism>
<dbReference type="Gene3D" id="1.25.40.10">
    <property type="entry name" value="Tetratricopeptide repeat domain"/>
    <property type="match status" value="4"/>
</dbReference>
<evidence type="ECO:0000313" key="5">
    <source>
        <dbReference type="Proteomes" id="UP000631114"/>
    </source>
</evidence>
<dbReference type="Pfam" id="PF01535">
    <property type="entry name" value="PPR"/>
    <property type="match status" value="3"/>
</dbReference>
<dbReference type="FunFam" id="1.25.40.10:FF:000031">
    <property type="entry name" value="Pentatricopeptide repeat-containing protein mitochondrial"/>
    <property type="match status" value="1"/>
</dbReference>
<evidence type="ECO:0000256" key="1">
    <source>
        <dbReference type="ARBA" id="ARBA00022737"/>
    </source>
</evidence>
<dbReference type="EMBL" id="JADFTS010000003">
    <property type="protein sequence ID" value="KAF9613294.1"/>
    <property type="molecule type" value="Genomic_DNA"/>
</dbReference>
<dbReference type="Pfam" id="PF20430">
    <property type="entry name" value="Eplus_motif"/>
    <property type="match status" value="1"/>
</dbReference>